<name>A0AAV4RXP0_CAEEX</name>
<dbReference type="EMBL" id="BPLR01008460">
    <property type="protein sequence ID" value="GIY24882.1"/>
    <property type="molecule type" value="Genomic_DNA"/>
</dbReference>
<comment type="caution">
    <text evidence="1">The sequence shown here is derived from an EMBL/GenBank/DDBJ whole genome shotgun (WGS) entry which is preliminary data.</text>
</comment>
<dbReference type="AlphaFoldDB" id="A0AAV4RXP0"/>
<gene>
    <name evidence="1" type="ORF">CEXT_782861</name>
</gene>
<accession>A0AAV4RXP0</accession>
<evidence type="ECO:0000313" key="2">
    <source>
        <dbReference type="Proteomes" id="UP001054945"/>
    </source>
</evidence>
<evidence type="ECO:0008006" key="3">
    <source>
        <dbReference type="Google" id="ProtNLM"/>
    </source>
</evidence>
<organism evidence="1 2">
    <name type="scientific">Caerostris extrusa</name>
    <name type="common">Bark spider</name>
    <name type="synonym">Caerostris bankana</name>
    <dbReference type="NCBI Taxonomy" id="172846"/>
    <lineage>
        <taxon>Eukaryota</taxon>
        <taxon>Metazoa</taxon>
        <taxon>Ecdysozoa</taxon>
        <taxon>Arthropoda</taxon>
        <taxon>Chelicerata</taxon>
        <taxon>Arachnida</taxon>
        <taxon>Araneae</taxon>
        <taxon>Araneomorphae</taxon>
        <taxon>Entelegynae</taxon>
        <taxon>Araneoidea</taxon>
        <taxon>Araneidae</taxon>
        <taxon>Caerostris</taxon>
    </lineage>
</organism>
<proteinExistence type="predicted"/>
<evidence type="ECO:0000313" key="1">
    <source>
        <dbReference type="EMBL" id="GIY24882.1"/>
    </source>
</evidence>
<keyword evidence="2" id="KW-1185">Reference proteome</keyword>
<protein>
    <recommendedName>
        <fullName evidence="3">Ycf15</fullName>
    </recommendedName>
</protein>
<dbReference type="Proteomes" id="UP001054945">
    <property type="component" value="Unassembled WGS sequence"/>
</dbReference>
<reference evidence="1 2" key="1">
    <citation type="submission" date="2021-06" db="EMBL/GenBank/DDBJ databases">
        <title>Caerostris extrusa draft genome.</title>
        <authorList>
            <person name="Kono N."/>
            <person name="Arakawa K."/>
        </authorList>
    </citation>
    <scope>NUCLEOTIDE SEQUENCE [LARGE SCALE GENOMIC DNA]</scope>
</reference>
<sequence>MWEKPLLSREEESEERMTWERFPAELLYTSRTRKQEAPLSSWVCARLLITQQDMISPIYNCRQPPKKGKNITSLFSKNLI</sequence>